<dbReference type="InterPro" id="IPR052016">
    <property type="entry name" value="Bact_Sigma-Reg"/>
</dbReference>
<sequence length="410" mass="44134">MPAADSWFDAVKVLLDRSHLWRPEDLANAVDEALDPLGVRATVYLVDPEQRFLRPLPVRGRPTAEPLPVDGSVAGRAFTGVAGVPARSPGGARWWAPMVNGTDRLGVVDFVLPEGVDPDTEPWQRGCELVAGLVGHLVTTTEPRGDHLHRHRRSRPMTVGAELLWQLLPPLTVSAGDLVASAVLEPCYDVGGDGFDYALDGRRPQVLILDAAGRRLHAGLACAVALAAIRSSRRAGGDLAEQARTADQALQEQFADARFATAVLAELDLDSGLLRYVNAGHPPPLLVRGGRLVRHLTGGRRLPLGLDGPADPWGEEHLEPGDRLLLYTDGITEARDADGVEFGADRLVALVERHAADGLPVPETLRRLSHAVLAHQPGEPADDATLVLLEWSPRTARRTVPPTARRTDDA</sequence>
<accession>A0A8J3Y9G6</accession>
<dbReference type="GO" id="GO:0016791">
    <property type="term" value="F:phosphatase activity"/>
    <property type="evidence" value="ECO:0007669"/>
    <property type="project" value="TreeGrafter"/>
</dbReference>
<dbReference type="EMBL" id="BOOY01000025">
    <property type="protein sequence ID" value="GIJ03950.1"/>
    <property type="molecule type" value="Genomic_DNA"/>
</dbReference>
<dbReference type="AlphaFoldDB" id="A0A8J3Y9G6"/>
<dbReference type="Gene3D" id="3.60.40.10">
    <property type="entry name" value="PPM-type phosphatase domain"/>
    <property type="match status" value="1"/>
</dbReference>
<feature type="domain" description="PPM-type phosphatase" evidence="2">
    <location>
        <begin position="174"/>
        <end position="391"/>
    </location>
</feature>
<evidence type="ECO:0000313" key="4">
    <source>
        <dbReference type="Proteomes" id="UP000652013"/>
    </source>
</evidence>
<gene>
    <name evidence="3" type="ORF">Sya03_33020</name>
</gene>
<dbReference type="SUPFAM" id="SSF81606">
    <property type="entry name" value="PP2C-like"/>
    <property type="match status" value="1"/>
</dbReference>
<dbReference type="RefSeq" id="WP_203939196.1">
    <property type="nucleotide sequence ID" value="NZ_BAAAGJ010000002.1"/>
</dbReference>
<protein>
    <recommendedName>
        <fullName evidence="2">PPM-type phosphatase domain-containing protein</fullName>
    </recommendedName>
</protein>
<name>A0A8J3Y9G6_9ACTN</name>
<keyword evidence="1" id="KW-0378">Hydrolase</keyword>
<organism evidence="3 4">
    <name type="scientific">Spirilliplanes yamanashiensis</name>
    <dbReference type="NCBI Taxonomy" id="42233"/>
    <lineage>
        <taxon>Bacteria</taxon>
        <taxon>Bacillati</taxon>
        <taxon>Actinomycetota</taxon>
        <taxon>Actinomycetes</taxon>
        <taxon>Micromonosporales</taxon>
        <taxon>Micromonosporaceae</taxon>
        <taxon>Spirilliplanes</taxon>
    </lineage>
</organism>
<dbReference type="PANTHER" id="PTHR43156:SF2">
    <property type="entry name" value="STAGE II SPORULATION PROTEIN E"/>
    <property type="match status" value="1"/>
</dbReference>
<evidence type="ECO:0000259" key="2">
    <source>
        <dbReference type="SMART" id="SM00331"/>
    </source>
</evidence>
<dbReference type="Pfam" id="PF07228">
    <property type="entry name" value="SpoIIE"/>
    <property type="match status" value="1"/>
</dbReference>
<evidence type="ECO:0000256" key="1">
    <source>
        <dbReference type="ARBA" id="ARBA00022801"/>
    </source>
</evidence>
<proteinExistence type="predicted"/>
<evidence type="ECO:0000313" key="3">
    <source>
        <dbReference type="EMBL" id="GIJ03950.1"/>
    </source>
</evidence>
<dbReference type="SMART" id="SM00331">
    <property type="entry name" value="PP2C_SIG"/>
    <property type="match status" value="1"/>
</dbReference>
<dbReference type="Proteomes" id="UP000652013">
    <property type="component" value="Unassembled WGS sequence"/>
</dbReference>
<dbReference type="PANTHER" id="PTHR43156">
    <property type="entry name" value="STAGE II SPORULATION PROTEIN E-RELATED"/>
    <property type="match status" value="1"/>
</dbReference>
<dbReference type="InterPro" id="IPR001932">
    <property type="entry name" value="PPM-type_phosphatase-like_dom"/>
</dbReference>
<comment type="caution">
    <text evidence="3">The sequence shown here is derived from an EMBL/GenBank/DDBJ whole genome shotgun (WGS) entry which is preliminary data.</text>
</comment>
<keyword evidence="4" id="KW-1185">Reference proteome</keyword>
<reference evidence="3" key="1">
    <citation type="submission" date="2021-01" db="EMBL/GenBank/DDBJ databases">
        <title>Whole genome shotgun sequence of Spirilliplanes yamanashiensis NBRC 15828.</title>
        <authorList>
            <person name="Komaki H."/>
            <person name="Tamura T."/>
        </authorList>
    </citation>
    <scope>NUCLEOTIDE SEQUENCE</scope>
    <source>
        <strain evidence="3">NBRC 15828</strain>
    </source>
</reference>
<dbReference type="InterPro" id="IPR036457">
    <property type="entry name" value="PPM-type-like_dom_sf"/>
</dbReference>